<keyword evidence="9" id="KW-0805">Transcription regulation</keyword>
<dbReference type="SUPFAM" id="SSF55874">
    <property type="entry name" value="ATPase domain of HSP90 chaperone/DNA topoisomerase II/histidine kinase"/>
    <property type="match status" value="1"/>
</dbReference>
<dbReference type="SMART" id="SM00448">
    <property type="entry name" value="REC"/>
    <property type="match status" value="1"/>
</dbReference>
<keyword evidence="7" id="KW-0067">ATP-binding</keyword>
<protein>
    <recommendedName>
        <fullName evidence="2">histidine kinase</fullName>
        <ecNumber evidence="2">2.7.13.3</ecNumber>
    </recommendedName>
</protein>
<dbReference type="InterPro" id="IPR036097">
    <property type="entry name" value="HisK_dim/P_sf"/>
</dbReference>
<evidence type="ECO:0000313" key="17">
    <source>
        <dbReference type="EMBL" id="MCW3786807.1"/>
    </source>
</evidence>
<comment type="caution">
    <text evidence="17">The sequence shown here is derived from an EMBL/GenBank/DDBJ whole genome shotgun (WGS) entry which is preliminary data.</text>
</comment>
<dbReference type="SUPFAM" id="SSF46689">
    <property type="entry name" value="Homeodomain-like"/>
    <property type="match status" value="1"/>
</dbReference>
<dbReference type="GO" id="GO:0005524">
    <property type="term" value="F:ATP binding"/>
    <property type="evidence" value="ECO:0007669"/>
    <property type="project" value="UniProtKB-KW"/>
</dbReference>
<dbReference type="SUPFAM" id="SSF63829">
    <property type="entry name" value="Calcium-dependent phosphotriesterase"/>
    <property type="match status" value="3"/>
</dbReference>
<dbReference type="PANTHER" id="PTHR43547:SF2">
    <property type="entry name" value="HYBRID SIGNAL TRANSDUCTION HISTIDINE KINASE C"/>
    <property type="match status" value="1"/>
</dbReference>
<evidence type="ECO:0000256" key="4">
    <source>
        <dbReference type="ARBA" id="ARBA00022679"/>
    </source>
</evidence>
<dbReference type="InterPro" id="IPR011006">
    <property type="entry name" value="CheY-like_superfamily"/>
</dbReference>
<dbReference type="Gene3D" id="2.130.10.10">
    <property type="entry name" value="YVTN repeat-like/Quinoprotein amine dehydrogenase"/>
    <property type="match status" value="3"/>
</dbReference>
<reference evidence="17" key="1">
    <citation type="submission" date="2022-10" db="EMBL/GenBank/DDBJ databases">
        <authorList>
            <person name="Yu W.X."/>
        </authorList>
    </citation>
    <scope>NUCLEOTIDE SEQUENCE</scope>
    <source>
        <strain evidence="17">AAT</strain>
    </source>
</reference>
<dbReference type="EC" id="2.7.13.3" evidence="2"/>
<evidence type="ECO:0000256" key="3">
    <source>
        <dbReference type="ARBA" id="ARBA00022553"/>
    </source>
</evidence>
<dbReference type="GO" id="GO:0043565">
    <property type="term" value="F:sequence-specific DNA binding"/>
    <property type="evidence" value="ECO:0007669"/>
    <property type="project" value="InterPro"/>
</dbReference>
<dbReference type="PROSITE" id="PS50110">
    <property type="entry name" value="RESPONSE_REGULATORY"/>
    <property type="match status" value="1"/>
</dbReference>
<dbReference type="SMART" id="SM00388">
    <property type="entry name" value="HisKA"/>
    <property type="match status" value="1"/>
</dbReference>
<dbReference type="InterPro" id="IPR001789">
    <property type="entry name" value="Sig_transdc_resp-reg_receiver"/>
</dbReference>
<evidence type="ECO:0000256" key="12">
    <source>
        <dbReference type="PROSITE-ProRule" id="PRU00169"/>
    </source>
</evidence>
<evidence type="ECO:0000256" key="11">
    <source>
        <dbReference type="ARBA" id="ARBA00023163"/>
    </source>
</evidence>
<dbReference type="PRINTS" id="PR00344">
    <property type="entry name" value="BCTRLSENSOR"/>
</dbReference>
<dbReference type="Pfam" id="PF02518">
    <property type="entry name" value="HATPase_c"/>
    <property type="match status" value="1"/>
</dbReference>
<dbReference type="EMBL" id="JAPDPJ010000019">
    <property type="protein sequence ID" value="MCW3786807.1"/>
    <property type="molecule type" value="Genomic_DNA"/>
</dbReference>
<evidence type="ECO:0000256" key="2">
    <source>
        <dbReference type="ARBA" id="ARBA00012438"/>
    </source>
</evidence>
<dbReference type="CDD" id="cd17574">
    <property type="entry name" value="REC_OmpR"/>
    <property type="match status" value="1"/>
</dbReference>
<evidence type="ECO:0000256" key="10">
    <source>
        <dbReference type="ARBA" id="ARBA00023125"/>
    </source>
</evidence>
<dbReference type="GO" id="GO:0000155">
    <property type="term" value="F:phosphorelay sensor kinase activity"/>
    <property type="evidence" value="ECO:0007669"/>
    <property type="project" value="InterPro"/>
</dbReference>
<dbReference type="InterPro" id="IPR015943">
    <property type="entry name" value="WD40/YVTN_repeat-like_dom_sf"/>
</dbReference>
<evidence type="ECO:0000256" key="6">
    <source>
        <dbReference type="ARBA" id="ARBA00022777"/>
    </source>
</evidence>
<dbReference type="InterPro" id="IPR013783">
    <property type="entry name" value="Ig-like_fold"/>
</dbReference>
<dbReference type="SUPFAM" id="SSF47384">
    <property type="entry name" value="Homodimeric domain of signal transducing histidine kinase"/>
    <property type="match status" value="1"/>
</dbReference>
<feature type="domain" description="HTH araC/xylS-type" evidence="14">
    <location>
        <begin position="1342"/>
        <end position="1440"/>
    </location>
</feature>
<keyword evidence="8" id="KW-0902">Two-component regulatory system</keyword>
<evidence type="ECO:0000256" key="1">
    <source>
        <dbReference type="ARBA" id="ARBA00000085"/>
    </source>
</evidence>
<dbReference type="InterPro" id="IPR009057">
    <property type="entry name" value="Homeodomain-like_sf"/>
</dbReference>
<evidence type="ECO:0000256" key="13">
    <source>
        <dbReference type="SAM" id="Coils"/>
    </source>
</evidence>
<feature type="domain" description="Response regulatory" evidence="16">
    <location>
        <begin position="1193"/>
        <end position="1308"/>
    </location>
</feature>
<evidence type="ECO:0000256" key="7">
    <source>
        <dbReference type="ARBA" id="ARBA00022840"/>
    </source>
</evidence>
<evidence type="ECO:0000256" key="9">
    <source>
        <dbReference type="ARBA" id="ARBA00023015"/>
    </source>
</evidence>
<keyword evidence="6" id="KW-0418">Kinase</keyword>
<keyword evidence="18" id="KW-1185">Reference proteome</keyword>
<keyword evidence="5" id="KW-0547">Nucleotide-binding</keyword>
<dbReference type="Gene3D" id="1.10.10.60">
    <property type="entry name" value="Homeodomain-like"/>
    <property type="match status" value="2"/>
</dbReference>
<keyword evidence="13" id="KW-0175">Coiled coil</keyword>
<dbReference type="InterPro" id="IPR011123">
    <property type="entry name" value="Y_Y_Y"/>
</dbReference>
<sequence length="1440" mass="163820">MNRIVFLRSILLFGLLSGFSYLKGNPYDVSRMYEYIDISNGLPQNTVRCFEKDNFGFIWIGTDYGLCRYDGYDFEYYNASNNSLSLNDNRIVDILADSRGLIWIVTQSGVQILNSTTDKFIDVSNSDVREILSKDIVQVVEANSHIWIATLNEGIYDLEVKKGSAEIIVHSHYGLGTNEGAVSCITYGEDDHIYVGTNKDVYMFNHEIGGFEKIQLDIRISFDVYVLYQDDDCLWIGTTNGLFRYYPKTKQLDWYAHNSSDKNTIAHSNVTSLIKDATGKLLVGTLGGLCVYNSETNDFSQIRLFSSVNGGPNYVFVSELFADKEGNVWIGTEKTGVVHSNVFSKKFYSFKEDDQYKPFNYNIINSIHVSDIEIWVGTAGDGLYWYNRIDQSVKHLKFGPGSSGGLTSDFISAFIEDQKGNKWIGAWGTGIQKLNIEDGKNIFRSYLHAQGLPSTFISCFYIGSRGELIVGTNSGLAVYDEKNNLFVPVGITNEYNAWKVGCIHEDNKGFLWVGTTDGLYRFKADLISPDRSEELSKYDVVTFKKTAQKGSLPNDYITCIDEDSNGNVWVGTYGNGIAKCVANEDGSIVFENYTEEDGLTNNVVYKVLVDANDDLWISTENGLSHYKVKDSLFVNYYKKDGLRNDQYYWSAGCKDDSGNLYFGGLSGLNFFNPDSIIDYPSGSKTFITKLNVVNDVVRAGEKRQGIIPLTKSVFSADTIHLSYKDNVFSFEFSALPYFLSSKIKYEYQLEGVDQNWVEVGSDRRIASYTNLNGGEYLFKVRSTNIDGVWNKNYSSVLLIIDPPYWRTSWFKIVLLLALVLLAVVYVRYRSIRITVQKRRLERIVEERTDEIKVKNEQLEHNSEMLIARNEQLAQRQEEIEKQKNLLEKQNKEIISQRDQLIELNEEVESIHQSRMQFFTNISHEFRTPLTLIISPIEKMLNDSFSFSKENVKHTISYVKRNAERLLMLTNEILTFRKFEAGKIKISLSQGNLSELIQNIADAFKILTEQKSIVFNIAIDFNLENVWFDKEKLENILSNLLSNAIKYTPEKGKVSLAATRMYDSAKKPYVLINIQDNGIGISENAQAKVFDRFFRDDSDQQNSSYGTGIGLSLTKQMVEIQNGKISLESEINKGSSFKVMLPLEKEDFPVHDILATEVEEQIPLQKRVMLMTDIHLDAVSQESSKQNAEKGKTNILIVEDNSDLREFLAEALAVNYNVSTAENGEVGYQVACENDFDLIVSDIMMPKVDGLELCKMLKNNLQTSHVPIVLLTAKNQEEDFVEGFKYGADDYVSKPFNLTVLQAKIDSIIANRKKLLERFQKPEEVESEPEAVSMSLLDEEFMGKVNQVIEESYTDSTFDIDTFSSKLYVSRSLLYKKLKALTDVSPNEYITIYRLKKSIALLKSKKHQVSEVAFMVGFNDPKYFSRVFKKYYDCSPSAYVE</sequence>
<keyword evidence="11" id="KW-0804">Transcription</keyword>
<evidence type="ECO:0000256" key="8">
    <source>
        <dbReference type="ARBA" id="ARBA00023012"/>
    </source>
</evidence>
<dbReference type="Gene3D" id="2.60.40.10">
    <property type="entry name" value="Immunoglobulins"/>
    <property type="match status" value="1"/>
</dbReference>
<dbReference type="Gene3D" id="1.10.287.130">
    <property type="match status" value="1"/>
</dbReference>
<dbReference type="CDD" id="cd00082">
    <property type="entry name" value="HisKA"/>
    <property type="match status" value="1"/>
</dbReference>
<evidence type="ECO:0000259" key="16">
    <source>
        <dbReference type="PROSITE" id="PS50110"/>
    </source>
</evidence>
<accession>A0AAE3M4Q8</accession>
<dbReference type="Pfam" id="PF00512">
    <property type="entry name" value="HisKA"/>
    <property type="match status" value="1"/>
</dbReference>
<dbReference type="SMART" id="SM00387">
    <property type="entry name" value="HATPase_c"/>
    <property type="match status" value="1"/>
</dbReference>
<dbReference type="InterPro" id="IPR005467">
    <property type="entry name" value="His_kinase_dom"/>
</dbReference>
<evidence type="ECO:0000256" key="5">
    <source>
        <dbReference type="ARBA" id="ARBA00022741"/>
    </source>
</evidence>
<name>A0AAE3M4Q8_9BACT</name>
<evidence type="ECO:0000313" key="18">
    <source>
        <dbReference type="Proteomes" id="UP001209229"/>
    </source>
</evidence>
<dbReference type="Pfam" id="PF07495">
    <property type="entry name" value="Y_Y_Y"/>
    <property type="match status" value="1"/>
</dbReference>
<feature type="domain" description="Histidine kinase" evidence="15">
    <location>
        <begin position="920"/>
        <end position="1144"/>
    </location>
</feature>
<keyword evidence="3 12" id="KW-0597">Phosphoprotein</keyword>
<dbReference type="InterPro" id="IPR011110">
    <property type="entry name" value="Reg_prop"/>
</dbReference>
<feature type="coiled-coil region" evidence="13">
    <location>
        <begin position="837"/>
        <end position="906"/>
    </location>
</feature>
<dbReference type="Proteomes" id="UP001209229">
    <property type="component" value="Unassembled WGS sequence"/>
</dbReference>
<proteinExistence type="predicted"/>
<dbReference type="SUPFAM" id="SSF52172">
    <property type="entry name" value="CheY-like"/>
    <property type="match status" value="1"/>
</dbReference>
<dbReference type="Gene3D" id="3.30.565.10">
    <property type="entry name" value="Histidine kinase-like ATPase, C-terminal domain"/>
    <property type="match status" value="1"/>
</dbReference>
<organism evidence="17 18">
    <name type="scientific">Plebeiibacterium sediminum</name>
    <dbReference type="NCBI Taxonomy" id="2992112"/>
    <lineage>
        <taxon>Bacteria</taxon>
        <taxon>Pseudomonadati</taxon>
        <taxon>Bacteroidota</taxon>
        <taxon>Bacteroidia</taxon>
        <taxon>Marinilabiliales</taxon>
        <taxon>Marinilabiliaceae</taxon>
        <taxon>Plebeiibacterium</taxon>
    </lineage>
</organism>
<dbReference type="PROSITE" id="PS50109">
    <property type="entry name" value="HIS_KIN"/>
    <property type="match status" value="1"/>
</dbReference>
<dbReference type="FunFam" id="3.30.565.10:FF:000037">
    <property type="entry name" value="Hybrid sensor histidine kinase/response regulator"/>
    <property type="match status" value="1"/>
</dbReference>
<keyword evidence="4" id="KW-0808">Transferase</keyword>
<dbReference type="InterPro" id="IPR003594">
    <property type="entry name" value="HATPase_dom"/>
</dbReference>
<dbReference type="InterPro" id="IPR003661">
    <property type="entry name" value="HisK_dim/P_dom"/>
</dbReference>
<dbReference type="RefSeq" id="WP_301190372.1">
    <property type="nucleotide sequence ID" value="NZ_JAPDPJ010000019.1"/>
</dbReference>
<evidence type="ECO:0000259" key="14">
    <source>
        <dbReference type="PROSITE" id="PS01124"/>
    </source>
</evidence>
<gene>
    <name evidence="17" type="ORF">OM075_10030</name>
</gene>
<dbReference type="InterPro" id="IPR004358">
    <property type="entry name" value="Sig_transdc_His_kin-like_C"/>
</dbReference>
<keyword evidence="10" id="KW-0238">DNA-binding</keyword>
<evidence type="ECO:0000259" key="15">
    <source>
        <dbReference type="PROSITE" id="PS50109"/>
    </source>
</evidence>
<dbReference type="InterPro" id="IPR018062">
    <property type="entry name" value="HTH_AraC-typ_CS"/>
</dbReference>
<dbReference type="FunFam" id="3.40.50.2300:FF:000138">
    <property type="entry name" value="Two-component system sensor histidine kinase/response regulator"/>
    <property type="match status" value="1"/>
</dbReference>
<dbReference type="Pfam" id="PF00072">
    <property type="entry name" value="Response_reg"/>
    <property type="match status" value="1"/>
</dbReference>
<dbReference type="Pfam" id="PF07494">
    <property type="entry name" value="Reg_prop"/>
    <property type="match status" value="2"/>
</dbReference>
<dbReference type="Pfam" id="PF12833">
    <property type="entry name" value="HTH_18"/>
    <property type="match status" value="1"/>
</dbReference>
<dbReference type="PANTHER" id="PTHR43547">
    <property type="entry name" value="TWO-COMPONENT HISTIDINE KINASE"/>
    <property type="match status" value="1"/>
</dbReference>
<feature type="modified residue" description="4-aspartylphosphate" evidence="12">
    <location>
        <position position="1241"/>
    </location>
</feature>
<dbReference type="Gene3D" id="3.40.50.2300">
    <property type="match status" value="1"/>
</dbReference>
<comment type="catalytic activity">
    <reaction evidence="1">
        <text>ATP + protein L-histidine = ADP + protein N-phospho-L-histidine.</text>
        <dbReference type="EC" id="2.7.13.3"/>
    </reaction>
</comment>
<dbReference type="InterPro" id="IPR018060">
    <property type="entry name" value="HTH_AraC"/>
</dbReference>
<dbReference type="PROSITE" id="PS01124">
    <property type="entry name" value="HTH_ARAC_FAMILY_2"/>
    <property type="match status" value="1"/>
</dbReference>
<dbReference type="GO" id="GO:0003700">
    <property type="term" value="F:DNA-binding transcription factor activity"/>
    <property type="evidence" value="ECO:0007669"/>
    <property type="project" value="InterPro"/>
</dbReference>
<dbReference type="InterPro" id="IPR036890">
    <property type="entry name" value="HATPase_C_sf"/>
</dbReference>
<dbReference type="PROSITE" id="PS00041">
    <property type="entry name" value="HTH_ARAC_FAMILY_1"/>
    <property type="match status" value="1"/>
</dbReference>
<dbReference type="SMART" id="SM00342">
    <property type="entry name" value="HTH_ARAC"/>
    <property type="match status" value="1"/>
</dbReference>